<evidence type="ECO:0000259" key="7">
    <source>
        <dbReference type="Pfam" id="PF13441"/>
    </source>
</evidence>
<evidence type="ECO:0000256" key="1">
    <source>
        <dbReference type="ARBA" id="ARBA00004370"/>
    </source>
</evidence>
<reference evidence="8" key="2">
    <citation type="submission" date="2020-07" db="EMBL/GenBank/DDBJ databases">
        <authorList>
            <person name="Vera ALvarez R."/>
            <person name="Arias-Moreno D.M."/>
            <person name="Jimenez-Jacinto V."/>
            <person name="Jimenez-Bremont J.F."/>
            <person name="Swaminathan K."/>
            <person name="Moose S.P."/>
            <person name="Guerrero-Gonzalez M.L."/>
            <person name="Marino-Ramirez L."/>
            <person name="Landsman D."/>
            <person name="Rodriguez-Kessler M."/>
            <person name="Delgado-Sanchez P."/>
        </authorList>
    </citation>
    <scope>NUCLEOTIDE SEQUENCE</scope>
    <source>
        <tissue evidence="8">Cladode</tissue>
    </source>
</reference>
<organism evidence="8">
    <name type="scientific">Opuntia streptacantha</name>
    <name type="common">Prickly pear cactus</name>
    <name type="synonym">Opuntia cardona</name>
    <dbReference type="NCBI Taxonomy" id="393608"/>
    <lineage>
        <taxon>Eukaryota</taxon>
        <taxon>Viridiplantae</taxon>
        <taxon>Streptophyta</taxon>
        <taxon>Embryophyta</taxon>
        <taxon>Tracheophyta</taxon>
        <taxon>Spermatophyta</taxon>
        <taxon>Magnoliopsida</taxon>
        <taxon>eudicotyledons</taxon>
        <taxon>Gunneridae</taxon>
        <taxon>Pentapetalae</taxon>
        <taxon>Caryophyllales</taxon>
        <taxon>Cactineae</taxon>
        <taxon>Cactaceae</taxon>
        <taxon>Opuntioideae</taxon>
        <taxon>Opuntia</taxon>
    </lineage>
</organism>
<dbReference type="PANTHER" id="PTHR46151">
    <property type="entry name" value="NEP1-INTERACTING PROTEIN-LIKE 2"/>
    <property type="match status" value="1"/>
</dbReference>
<feature type="transmembrane region" description="Helical" evidence="6">
    <location>
        <begin position="40"/>
        <end position="64"/>
    </location>
</feature>
<feature type="transmembrane region" description="Helical" evidence="6">
    <location>
        <begin position="71"/>
        <end position="91"/>
    </location>
</feature>
<dbReference type="Pfam" id="PF13441">
    <property type="entry name" value="Gly-zipper_YMGG"/>
    <property type="match status" value="1"/>
</dbReference>
<accession>A0A7C9DS88</accession>
<protein>
    <recommendedName>
        <fullName evidence="7">YMGG-like Gly-zipper domain-containing protein</fullName>
    </recommendedName>
</protein>
<keyword evidence="3" id="KW-0863">Zinc-finger</keyword>
<evidence type="ECO:0000256" key="2">
    <source>
        <dbReference type="ARBA" id="ARBA00022723"/>
    </source>
</evidence>
<keyword evidence="4" id="KW-0862">Zinc</keyword>
<feature type="transmembrane region" description="Helical" evidence="6">
    <location>
        <begin position="103"/>
        <end position="124"/>
    </location>
</feature>
<comment type="subcellular location">
    <subcellularLocation>
        <location evidence="1">Membrane</location>
    </subcellularLocation>
</comment>
<evidence type="ECO:0000256" key="5">
    <source>
        <dbReference type="ARBA" id="ARBA00023136"/>
    </source>
</evidence>
<evidence type="ECO:0000256" key="3">
    <source>
        <dbReference type="ARBA" id="ARBA00022771"/>
    </source>
</evidence>
<keyword evidence="2" id="KW-0479">Metal-binding</keyword>
<sequence length="201" mass="20966">MEFLAYPSQSIASSSSILSNLSDKIRAAISFAVSAVLGNLFSAFFTFCFALVGTLLGAMTGALIGQETESGFIRGAAIGAISGAVFSIEVFESSVVLWRSDETGLGCLLYLIDVIASLLSGRLVRERIGPAMLSAVQSQMGAAEMGFDEVTNIFDTGGAKGLSGDLVEKIPKIKITNKNNVDASGERVSCSVCLQVCSSLL</sequence>
<keyword evidence="6" id="KW-1133">Transmembrane helix</keyword>
<proteinExistence type="predicted"/>
<dbReference type="InterPro" id="IPR027367">
    <property type="entry name" value="Gly-zipper_YMGG"/>
</dbReference>
<dbReference type="GO" id="GO:0016020">
    <property type="term" value="C:membrane"/>
    <property type="evidence" value="ECO:0007669"/>
    <property type="project" value="UniProtKB-SubCell"/>
</dbReference>
<evidence type="ECO:0000256" key="4">
    <source>
        <dbReference type="ARBA" id="ARBA00022833"/>
    </source>
</evidence>
<dbReference type="AlphaFoldDB" id="A0A7C9DS88"/>
<name>A0A7C9DS88_OPUST</name>
<keyword evidence="6" id="KW-0812">Transmembrane</keyword>
<dbReference type="PANTHER" id="PTHR46151:SF7">
    <property type="entry name" value="NEP1-INTERACTING PROTEIN 1"/>
    <property type="match status" value="1"/>
</dbReference>
<dbReference type="EMBL" id="GISG01164388">
    <property type="protein sequence ID" value="MBA4650301.1"/>
    <property type="molecule type" value="Transcribed_RNA"/>
</dbReference>
<dbReference type="GO" id="GO:0008270">
    <property type="term" value="F:zinc ion binding"/>
    <property type="evidence" value="ECO:0007669"/>
    <property type="project" value="UniProtKB-KW"/>
</dbReference>
<evidence type="ECO:0000256" key="6">
    <source>
        <dbReference type="SAM" id="Phobius"/>
    </source>
</evidence>
<evidence type="ECO:0000313" key="8">
    <source>
        <dbReference type="EMBL" id="MBA4650301.1"/>
    </source>
</evidence>
<keyword evidence="5 6" id="KW-0472">Membrane</keyword>
<reference evidence="8" key="1">
    <citation type="journal article" date="2013" name="J. Plant Res.">
        <title>Effect of fungi and light on seed germination of three Opuntia species from semiarid lands of central Mexico.</title>
        <authorList>
            <person name="Delgado-Sanchez P."/>
            <person name="Jimenez-Bremont J.F."/>
            <person name="Guerrero-Gonzalez Mde L."/>
            <person name="Flores J."/>
        </authorList>
    </citation>
    <scope>NUCLEOTIDE SEQUENCE</scope>
    <source>
        <tissue evidence="8">Cladode</tissue>
    </source>
</reference>
<feature type="domain" description="YMGG-like Gly-zipper" evidence="7">
    <location>
        <begin position="50"/>
        <end position="85"/>
    </location>
</feature>